<gene>
    <name evidence="2" type="ORF">PVBG_04763</name>
</gene>
<reference evidence="2 3" key="1">
    <citation type="submission" date="2011-08" db="EMBL/GenBank/DDBJ databases">
        <title>The Genome Sequence of Plasmodium vivax Brazil I.</title>
        <authorList>
            <consortium name="The Broad Institute Genome Sequencing Platform"/>
            <consortium name="The Broad Institute Genome Sequencing Center for Infectious Disease"/>
            <person name="Neafsey D."/>
            <person name="Carlton J."/>
            <person name="Barnwell J."/>
            <person name="Collins W."/>
            <person name="Escalante A."/>
            <person name="Mullikin J."/>
            <person name="Saul A."/>
            <person name="Guigo R."/>
            <person name="Camara F."/>
            <person name="Young S.K."/>
            <person name="Zeng Q."/>
            <person name="Gargeya S."/>
            <person name="Fitzgerald M."/>
            <person name="Haas B."/>
            <person name="Abouelleil A."/>
            <person name="Alvarado L."/>
            <person name="Arachchi H.M."/>
            <person name="Berlin A."/>
            <person name="Brown A."/>
            <person name="Chapman S.B."/>
            <person name="Chen Z."/>
            <person name="Dunbar C."/>
            <person name="Freedman E."/>
            <person name="Gearin G."/>
            <person name="Gellesch M."/>
            <person name="Goldberg J."/>
            <person name="Griggs A."/>
            <person name="Gujja S."/>
            <person name="Heiman D."/>
            <person name="Howarth C."/>
            <person name="Larson L."/>
            <person name="Lui A."/>
            <person name="MacDonald P.J.P."/>
            <person name="Montmayeur A."/>
            <person name="Murphy C."/>
            <person name="Neiman D."/>
            <person name="Pearson M."/>
            <person name="Priest M."/>
            <person name="Roberts A."/>
            <person name="Saif S."/>
            <person name="Shea T."/>
            <person name="Shenoy N."/>
            <person name="Sisk P."/>
            <person name="Stolte C."/>
            <person name="Sykes S."/>
            <person name="Wortman J."/>
            <person name="Nusbaum C."/>
            <person name="Birren B."/>
        </authorList>
    </citation>
    <scope>NUCLEOTIDE SEQUENCE [LARGE SCALE GENOMIC DNA]</scope>
    <source>
        <strain evidence="2 3">Brazil I</strain>
    </source>
</reference>
<organism evidence="2 3">
    <name type="scientific">Plasmodium vivax (strain Brazil I)</name>
    <dbReference type="NCBI Taxonomy" id="1033975"/>
    <lineage>
        <taxon>Eukaryota</taxon>
        <taxon>Sar</taxon>
        <taxon>Alveolata</taxon>
        <taxon>Apicomplexa</taxon>
        <taxon>Aconoidasida</taxon>
        <taxon>Haemosporida</taxon>
        <taxon>Plasmodiidae</taxon>
        <taxon>Plasmodium</taxon>
        <taxon>Plasmodium (Plasmodium)</taxon>
    </lineage>
</organism>
<dbReference type="Proteomes" id="UP000053327">
    <property type="component" value="Unassembled WGS sequence"/>
</dbReference>
<dbReference type="AlphaFoldDB" id="A0A0J9T0A6"/>
<evidence type="ECO:0000313" key="2">
    <source>
        <dbReference type="EMBL" id="KMZ88554.1"/>
    </source>
</evidence>
<protein>
    <submittedName>
        <fullName evidence="2">Uncharacterized protein</fullName>
    </submittedName>
</protein>
<feature type="region of interest" description="Disordered" evidence="1">
    <location>
        <begin position="241"/>
        <end position="262"/>
    </location>
</feature>
<name>A0A0J9T0A6_PLAV1</name>
<dbReference type="EMBL" id="KQ234761">
    <property type="protein sequence ID" value="KMZ88554.1"/>
    <property type="molecule type" value="Genomic_DNA"/>
</dbReference>
<evidence type="ECO:0000256" key="1">
    <source>
        <dbReference type="SAM" id="MobiDB-lite"/>
    </source>
</evidence>
<sequence length="316" mass="37136">MNFYVFYHYFQYPFLKDVWTTYKNFDNTVEDDNNKYAFICDSYVLKDFSESKNKYREFCKKLMRNLGHYDAKTSFFNPSHDRCNILYNWIYNTIENYEIPNELIIKCFDDYIEHISKMKGTYNCSYNSFNSIYLEPRKITILNIFDANMSIIKDALDLEYKSNDSPSQNFVCECVKLYKEIKEEHCTNLSEIDNKRDLTCQRLKSFNISYMEYFYKNLVEKDNIPSLKNVEQEYMRKCQKNQPMSVLTSSEDDRDSESERLTKTVSGNLDASRMSEAINDGVRANSLSPTVSTVLGTVAGASSLLGLLYKVTQNFI</sequence>
<dbReference type="OrthoDB" id="389114at2759"/>
<evidence type="ECO:0000313" key="3">
    <source>
        <dbReference type="Proteomes" id="UP000053327"/>
    </source>
</evidence>
<proteinExistence type="predicted"/>
<accession>A0A0J9T0A6</accession>